<organism evidence="3 4">
    <name type="scientific">Rhizopus stolonifer</name>
    <name type="common">Rhizopus nigricans</name>
    <dbReference type="NCBI Taxonomy" id="4846"/>
    <lineage>
        <taxon>Eukaryota</taxon>
        <taxon>Fungi</taxon>
        <taxon>Fungi incertae sedis</taxon>
        <taxon>Mucoromycota</taxon>
        <taxon>Mucoromycotina</taxon>
        <taxon>Mucoromycetes</taxon>
        <taxon>Mucorales</taxon>
        <taxon>Mucorineae</taxon>
        <taxon>Rhizopodaceae</taxon>
        <taxon>Rhizopus</taxon>
    </lineage>
</organism>
<feature type="region of interest" description="Disordered" evidence="2">
    <location>
        <begin position="1"/>
        <end position="26"/>
    </location>
</feature>
<dbReference type="EMBL" id="PJQM01004497">
    <property type="protein sequence ID" value="RCH84256.1"/>
    <property type="molecule type" value="Genomic_DNA"/>
</dbReference>
<feature type="compositionally biased region" description="Low complexity" evidence="2">
    <location>
        <begin position="11"/>
        <end position="26"/>
    </location>
</feature>
<dbReference type="Proteomes" id="UP000253551">
    <property type="component" value="Unassembled WGS sequence"/>
</dbReference>
<reference evidence="3 4" key="1">
    <citation type="journal article" date="2018" name="G3 (Bethesda)">
        <title>Phylogenetic and Phylogenomic Definition of Rhizopus Species.</title>
        <authorList>
            <person name="Gryganskyi A.P."/>
            <person name="Golan J."/>
            <person name="Dolatabadi S."/>
            <person name="Mondo S."/>
            <person name="Robb S."/>
            <person name="Idnurm A."/>
            <person name="Muszewska A."/>
            <person name="Steczkiewicz K."/>
            <person name="Masonjones S."/>
            <person name="Liao H.L."/>
            <person name="Gajdeczka M.T."/>
            <person name="Anike F."/>
            <person name="Vuek A."/>
            <person name="Anishchenko I.M."/>
            <person name="Voigt K."/>
            <person name="de Hoog G.S."/>
            <person name="Smith M.E."/>
            <person name="Heitman J."/>
            <person name="Vilgalys R."/>
            <person name="Stajich J.E."/>
        </authorList>
    </citation>
    <scope>NUCLEOTIDE SEQUENCE [LARGE SCALE GENOMIC DNA]</scope>
    <source>
        <strain evidence="3 4">LSU 92-RS-03</strain>
    </source>
</reference>
<feature type="region of interest" description="Disordered" evidence="2">
    <location>
        <begin position="442"/>
        <end position="484"/>
    </location>
</feature>
<feature type="compositionally biased region" description="Polar residues" evidence="2">
    <location>
        <begin position="1"/>
        <end position="10"/>
    </location>
</feature>
<feature type="compositionally biased region" description="Polar residues" evidence="2">
    <location>
        <begin position="311"/>
        <end position="326"/>
    </location>
</feature>
<keyword evidence="4" id="KW-1185">Reference proteome</keyword>
<dbReference type="AlphaFoldDB" id="A0A367J2W1"/>
<feature type="region of interest" description="Disordered" evidence="2">
    <location>
        <begin position="342"/>
        <end position="374"/>
    </location>
</feature>
<dbReference type="InterPro" id="IPR036529">
    <property type="entry name" value="KIX_dom_sf"/>
</dbReference>
<feature type="compositionally biased region" description="Low complexity" evidence="2">
    <location>
        <begin position="343"/>
        <end position="374"/>
    </location>
</feature>
<evidence type="ECO:0000256" key="1">
    <source>
        <dbReference type="ARBA" id="ARBA00023242"/>
    </source>
</evidence>
<dbReference type="Pfam" id="PF05397">
    <property type="entry name" value="Med15_fungi"/>
    <property type="match status" value="1"/>
</dbReference>
<feature type="non-terminal residue" evidence="3">
    <location>
        <position position="604"/>
    </location>
</feature>
<keyword evidence="1" id="KW-0539">Nucleus</keyword>
<sequence>MNQQNPNIPTGQPNQLGQPNQQQNPLNLNLQNEVPNANWREELSVQDRARFVSQLGNALKHLSPATSDADIFAAAKNFELTLYTRSTSKNQYILAYARKFHQIKFQLQSQNGGTPMLNDSQLQLNLNTLNMQPIQQLQNLSSSPLNLTQPQPQQQQQQSQNNQNQIRPNMFQQNMMQARPPQQPQQQVNQGMTPQQPQAQNQQQAQLQLLQRTAAQAMAAAAAAGNNNTNGNTAAQMAANVNVLQQQQIPLNVLQNLNMGNVNQAAMTMSPRQFQMYLARQIAMHQNNPQQSQDPSVLMNNQAYRPPVSGVNATSSPMQVNNFPGGQQQQQQLNPELLMQHLQAQQARAHQQQQQQQQMAQQQPQQQAQSQAQSQNQQNQQQQQAQAQVAAQAQQEAQQQAQAQAQQLAAQQQLAQQQQQQAQQQLAAQQAQQLAAQQQQQQQQAPPQQQQQQQQAPPQQQQQQQQPPQSQTPQNGAQPVAGSGRAISFQQRAAAAEIVRQIDESIRSSRVHANPIEGLSEQEKAAIREHTALMKPMYDKIDNLLPVFLALTSNMEATRRLILMKYMFEDQLSMLGQNKYVITLEHLTKLKEQFSGYFSWVRNA</sequence>
<dbReference type="Gene3D" id="1.10.246.20">
    <property type="entry name" value="Coactivator CBP, KIX domain"/>
    <property type="match status" value="1"/>
</dbReference>
<evidence type="ECO:0000256" key="2">
    <source>
        <dbReference type="SAM" id="MobiDB-lite"/>
    </source>
</evidence>
<dbReference type="GO" id="GO:0016592">
    <property type="term" value="C:mediator complex"/>
    <property type="evidence" value="ECO:0007669"/>
    <property type="project" value="InterPro"/>
</dbReference>
<feature type="region of interest" description="Disordered" evidence="2">
    <location>
        <begin position="286"/>
        <end position="330"/>
    </location>
</feature>
<evidence type="ECO:0000313" key="4">
    <source>
        <dbReference type="Proteomes" id="UP000253551"/>
    </source>
</evidence>
<comment type="caution">
    <text evidence="3">The sequence shown here is derived from an EMBL/GenBank/DDBJ whole genome shotgun (WGS) entry which is preliminary data.</text>
</comment>
<accession>A0A367J2W1</accession>
<feature type="compositionally biased region" description="Low complexity" evidence="2">
    <location>
        <begin position="442"/>
        <end position="474"/>
    </location>
</feature>
<gene>
    <name evidence="3" type="primary">ARID4A</name>
    <name evidence="3" type="ORF">CU098_000951</name>
</gene>
<feature type="compositionally biased region" description="Polar residues" evidence="2">
    <location>
        <begin position="286"/>
        <end position="303"/>
    </location>
</feature>
<protein>
    <submittedName>
        <fullName evidence="3">At rich interactive domain protein</fullName>
    </submittedName>
</protein>
<evidence type="ECO:0000313" key="3">
    <source>
        <dbReference type="EMBL" id="RCH84256.1"/>
    </source>
</evidence>
<dbReference type="GO" id="GO:0006357">
    <property type="term" value="P:regulation of transcription by RNA polymerase II"/>
    <property type="evidence" value="ECO:0007669"/>
    <property type="project" value="InterPro"/>
</dbReference>
<proteinExistence type="predicted"/>
<feature type="region of interest" description="Disordered" evidence="2">
    <location>
        <begin position="142"/>
        <end position="163"/>
    </location>
</feature>
<feature type="region of interest" description="Disordered" evidence="2">
    <location>
        <begin position="177"/>
        <end position="207"/>
    </location>
</feature>
<name>A0A367J2W1_RHIST</name>
<dbReference type="OrthoDB" id="1938591at2759"/>
<dbReference type="GO" id="GO:0003712">
    <property type="term" value="F:transcription coregulator activity"/>
    <property type="evidence" value="ECO:0007669"/>
    <property type="project" value="InterPro"/>
</dbReference>
<dbReference type="InterPro" id="IPR008626">
    <property type="entry name" value="Mediator_Med15_fun"/>
</dbReference>